<proteinExistence type="predicted"/>
<feature type="non-terminal residue" evidence="1">
    <location>
        <position position="1"/>
    </location>
</feature>
<accession>A0A0F8XVX6</accession>
<evidence type="ECO:0000313" key="1">
    <source>
        <dbReference type="EMBL" id="KKK73267.1"/>
    </source>
</evidence>
<reference evidence="1" key="1">
    <citation type="journal article" date="2015" name="Nature">
        <title>Complex archaea that bridge the gap between prokaryotes and eukaryotes.</title>
        <authorList>
            <person name="Spang A."/>
            <person name="Saw J.H."/>
            <person name="Jorgensen S.L."/>
            <person name="Zaremba-Niedzwiedzka K."/>
            <person name="Martijn J."/>
            <person name="Lind A.E."/>
            <person name="van Eijk R."/>
            <person name="Schleper C."/>
            <person name="Guy L."/>
            <person name="Ettema T.J."/>
        </authorList>
    </citation>
    <scope>NUCLEOTIDE SEQUENCE</scope>
</reference>
<name>A0A0F8XVX6_9ZZZZ</name>
<organism evidence="1">
    <name type="scientific">marine sediment metagenome</name>
    <dbReference type="NCBI Taxonomy" id="412755"/>
    <lineage>
        <taxon>unclassified sequences</taxon>
        <taxon>metagenomes</taxon>
        <taxon>ecological metagenomes</taxon>
    </lineage>
</organism>
<comment type="caution">
    <text evidence="1">The sequence shown here is derived from an EMBL/GenBank/DDBJ whole genome shotgun (WGS) entry which is preliminary data.</text>
</comment>
<dbReference type="EMBL" id="LAZR01056864">
    <property type="protein sequence ID" value="KKK73267.1"/>
    <property type="molecule type" value="Genomic_DNA"/>
</dbReference>
<sequence>NLVESVFLLHSSTKTAFVGIMTDGSFIFAIL</sequence>
<dbReference type="AlphaFoldDB" id="A0A0F8XVX6"/>
<gene>
    <name evidence="1" type="ORF">LCGC14_2895580</name>
</gene>
<protein>
    <submittedName>
        <fullName evidence="1">Uncharacterized protein</fullName>
    </submittedName>
</protein>